<sequence length="120" mass="12609">MKTLTCILTVLLLLSAAPSSSEKKARRGSVTVHAWFYYPNAGAVMGICAFPIWMPQAHVWGDTSVSINCPSSSAVVDVTEGQTVSCTVAVGLKTNILASYPIVVDADNIGAGSIDLIIPR</sequence>
<protein>
    <submittedName>
        <fullName evidence="3">Uncharacterized protein</fullName>
    </submittedName>
</protein>
<proteinExistence type="predicted"/>
<accession>A0A848GS68</accession>
<keyword evidence="2" id="KW-0732">Signal</keyword>
<evidence type="ECO:0000256" key="1">
    <source>
        <dbReference type="SAM" id="Phobius"/>
    </source>
</evidence>
<keyword evidence="1" id="KW-0472">Membrane</keyword>
<gene>
    <name evidence="3" type="ORF">HHL17_22315</name>
</gene>
<dbReference type="Proteomes" id="UP000583266">
    <property type="component" value="Unassembled WGS sequence"/>
</dbReference>
<evidence type="ECO:0000313" key="4">
    <source>
        <dbReference type="Proteomes" id="UP000583266"/>
    </source>
</evidence>
<feature type="signal peptide" evidence="2">
    <location>
        <begin position="1"/>
        <end position="21"/>
    </location>
</feature>
<keyword evidence="1" id="KW-0812">Transmembrane</keyword>
<feature type="transmembrane region" description="Helical" evidence="1">
    <location>
        <begin position="35"/>
        <end position="54"/>
    </location>
</feature>
<keyword evidence="4" id="KW-1185">Reference proteome</keyword>
<organism evidence="3 4">
    <name type="scientific">Chitinophaga fulva</name>
    <dbReference type="NCBI Taxonomy" id="2728842"/>
    <lineage>
        <taxon>Bacteria</taxon>
        <taxon>Pseudomonadati</taxon>
        <taxon>Bacteroidota</taxon>
        <taxon>Chitinophagia</taxon>
        <taxon>Chitinophagales</taxon>
        <taxon>Chitinophagaceae</taxon>
        <taxon>Chitinophaga</taxon>
    </lineage>
</organism>
<evidence type="ECO:0000256" key="2">
    <source>
        <dbReference type="SAM" id="SignalP"/>
    </source>
</evidence>
<evidence type="ECO:0000313" key="3">
    <source>
        <dbReference type="EMBL" id="NML39952.1"/>
    </source>
</evidence>
<name>A0A848GS68_9BACT</name>
<feature type="chain" id="PRO_5032936650" evidence="2">
    <location>
        <begin position="22"/>
        <end position="120"/>
    </location>
</feature>
<dbReference type="AlphaFoldDB" id="A0A848GS68"/>
<dbReference type="EMBL" id="JABBGC010000002">
    <property type="protein sequence ID" value="NML39952.1"/>
    <property type="molecule type" value="Genomic_DNA"/>
</dbReference>
<keyword evidence="1" id="KW-1133">Transmembrane helix</keyword>
<comment type="caution">
    <text evidence="3">The sequence shown here is derived from an EMBL/GenBank/DDBJ whole genome shotgun (WGS) entry which is preliminary data.</text>
</comment>
<reference evidence="3 4" key="1">
    <citation type="submission" date="2020-04" db="EMBL/GenBank/DDBJ databases">
        <title>Chitinophaga sp. G-6-1-13 sp. nov., isolated from soil.</title>
        <authorList>
            <person name="Dahal R.H."/>
            <person name="Chaudhary D.K."/>
        </authorList>
    </citation>
    <scope>NUCLEOTIDE SEQUENCE [LARGE SCALE GENOMIC DNA]</scope>
    <source>
        <strain evidence="3 4">G-6-1-13</strain>
    </source>
</reference>
<dbReference type="RefSeq" id="WP_169227000.1">
    <property type="nucleotide sequence ID" value="NZ_JABBGC010000002.1"/>
</dbReference>